<keyword evidence="1" id="KW-0472">Membrane</keyword>
<evidence type="ECO:0000256" key="1">
    <source>
        <dbReference type="SAM" id="Phobius"/>
    </source>
</evidence>
<gene>
    <name evidence="2" type="ORF">Pka01_37580</name>
</gene>
<reference evidence="2 3" key="1">
    <citation type="submission" date="2021-01" db="EMBL/GenBank/DDBJ databases">
        <title>Whole genome shotgun sequence of Planotetraspora kaengkrachanensis NBRC 104272.</title>
        <authorList>
            <person name="Komaki H."/>
            <person name="Tamura T."/>
        </authorList>
    </citation>
    <scope>NUCLEOTIDE SEQUENCE [LARGE SCALE GENOMIC DNA]</scope>
    <source>
        <strain evidence="2 3">NBRC 104272</strain>
    </source>
</reference>
<keyword evidence="1" id="KW-0812">Transmembrane</keyword>
<proteinExistence type="predicted"/>
<protein>
    <submittedName>
        <fullName evidence="2">Uncharacterized protein</fullName>
    </submittedName>
</protein>
<dbReference type="RefSeq" id="WP_203884036.1">
    <property type="nucleotide sequence ID" value="NZ_BAABHH010000014.1"/>
</dbReference>
<dbReference type="Proteomes" id="UP000630097">
    <property type="component" value="Unassembled WGS sequence"/>
</dbReference>
<name>A0A8J3M748_9ACTN</name>
<feature type="transmembrane region" description="Helical" evidence="1">
    <location>
        <begin position="6"/>
        <end position="27"/>
    </location>
</feature>
<evidence type="ECO:0000313" key="3">
    <source>
        <dbReference type="Proteomes" id="UP000630097"/>
    </source>
</evidence>
<dbReference type="EMBL" id="BONV01000015">
    <property type="protein sequence ID" value="GIG80631.1"/>
    <property type="molecule type" value="Genomic_DNA"/>
</dbReference>
<sequence length="107" mass="12188">MRLFALPVALIVVAALIYLLVVLLRGWRRAAPDDARGAPRWEVDTVMEDGWTLIIVKRTAHGRRGPVELTRQTVRAIPDDDAHWDERYREAMVEARARVATLEIESS</sequence>
<organism evidence="2 3">
    <name type="scientific">Planotetraspora kaengkrachanensis</name>
    <dbReference type="NCBI Taxonomy" id="575193"/>
    <lineage>
        <taxon>Bacteria</taxon>
        <taxon>Bacillati</taxon>
        <taxon>Actinomycetota</taxon>
        <taxon>Actinomycetes</taxon>
        <taxon>Streptosporangiales</taxon>
        <taxon>Streptosporangiaceae</taxon>
        <taxon>Planotetraspora</taxon>
    </lineage>
</organism>
<keyword evidence="3" id="KW-1185">Reference proteome</keyword>
<keyword evidence="1" id="KW-1133">Transmembrane helix</keyword>
<dbReference type="AlphaFoldDB" id="A0A8J3M748"/>
<accession>A0A8J3M748</accession>
<evidence type="ECO:0000313" key="2">
    <source>
        <dbReference type="EMBL" id="GIG80631.1"/>
    </source>
</evidence>
<comment type="caution">
    <text evidence="2">The sequence shown here is derived from an EMBL/GenBank/DDBJ whole genome shotgun (WGS) entry which is preliminary data.</text>
</comment>